<comment type="similarity">
    <text evidence="2 10">Belongs to the PduL family.</text>
</comment>
<evidence type="ECO:0000256" key="8">
    <source>
        <dbReference type="ARBA" id="ARBA00023315"/>
    </source>
</evidence>
<keyword evidence="6" id="KW-0479">Metal-binding</keyword>
<evidence type="ECO:0000256" key="5">
    <source>
        <dbReference type="ARBA" id="ARBA00022679"/>
    </source>
</evidence>
<dbReference type="PANTHER" id="PTHR39453">
    <property type="entry name" value="PHOSPHATE PROPANOYLTRANSFERASE"/>
    <property type="match status" value="1"/>
</dbReference>
<evidence type="ECO:0000256" key="2">
    <source>
        <dbReference type="ARBA" id="ARBA00007342"/>
    </source>
</evidence>
<evidence type="ECO:0000313" key="12">
    <source>
        <dbReference type="Proteomes" id="UP000749311"/>
    </source>
</evidence>
<dbReference type="GO" id="GO:0008959">
    <property type="term" value="F:phosphate acetyltransferase activity"/>
    <property type="evidence" value="ECO:0007669"/>
    <property type="project" value="UniProtKB-EC"/>
</dbReference>
<comment type="catalytic activity">
    <reaction evidence="9 10">
        <text>propanoyl-CoA + phosphate = propanoyl phosphate + CoA</text>
        <dbReference type="Rhea" id="RHEA:28046"/>
        <dbReference type="ChEBI" id="CHEBI:43474"/>
        <dbReference type="ChEBI" id="CHEBI:57287"/>
        <dbReference type="ChEBI" id="CHEBI:57392"/>
        <dbReference type="ChEBI" id="CHEBI:58933"/>
        <dbReference type="EC" id="2.3.1.222"/>
    </reaction>
</comment>
<name>A0ABX0SBA7_9ACTN</name>
<dbReference type="EMBL" id="JAAMOZ010000001">
    <property type="protein sequence ID" value="NIH55684.1"/>
    <property type="molecule type" value="Genomic_DNA"/>
</dbReference>
<accession>A0ABX0SBA7</accession>
<keyword evidence="7" id="KW-0862">Zinc</keyword>
<evidence type="ECO:0000256" key="1">
    <source>
        <dbReference type="ARBA" id="ARBA00001947"/>
    </source>
</evidence>
<dbReference type="EC" id="2.3.1.222" evidence="3 10"/>
<evidence type="ECO:0000256" key="3">
    <source>
        <dbReference type="ARBA" id="ARBA00012206"/>
    </source>
</evidence>
<dbReference type="RefSeq" id="WP_341770001.1">
    <property type="nucleotide sequence ID" value="NZ_BAAAOO010000012.1"/>
</dbReference>
<sequence>MSQLDAGALVEEITSKVIARLQILQDPAQIVLGVSNRHVHLSHDDLKTLFGLDELALYRKVRQPGEFAAEQFVTVHGPKKSFQKVRVMGPCRAKSQVELSRTDCYTLGVKAPVLQSGHLDEAAPIDIEGPLGRIHLEHGALVAARHVHMSPSGARELGLADQDTVSVEFGGLRGGRLDNFIIRVKDDFIPEIHLDTDEANGIGALQGDFGRLIKE</sequence>
<dbReference type="Pfam" id="PF06130">
    <property type="entry name" value="PTAC"/>
    <property type="match status" value="1"/>
</dbReference>
<dbReference type="PIRSF" id="PIRSF010130">
    <property type="entry name" value="PduL"/>
    <property type="match status" value="1"/>
</dbReference>
<comment type="cofactor">
    <cofactor evidence="1">
        <name>Zn(2+)</name>
        <dbReference type="ChEBI" id="CHEBI:29105"/>
    </cofactor>
</comment>
<dbReference type="PANTHER" id="PTHR39453:SF1">
    <property type="entry name" value="PHOSPHATE PROPANOYLTRANSFERASE"/>
    <property type="match status" value="1"/>
</dbReference>
<comment type="function">
    <text evidence="10">Involved in 1,2-propanediol (1,2-PD) degradation by catalyzing the conversion of propanoyl-CoA to propanoyl-phosphate.</text>
</comment>
<keyword evidence="12" id="KW-1185">Reference proteome</keyword>
<dbReference type="NCBIfam" id="NF011652">
    <property type="entry name" value="PRK15070.1"/>
    <property type="match status" value="1"/>
</dbReference>
<evidence type="ECO:0000256" key="9">
    <source>
        <dbReference type="ARBA" id="ARBA00047589"/>
    </source>
</evidence>
<dbReference type="InterPro" id="IPR008300">
    <property type="entry name" value="PTAC"/>
</dbReference>
<evidence type="ECO:0000256" key="6">
    <source>
        <dbReference type="ARBA" id="ARBA00022723"/>
    </source>
</evidence>
<evidence type="ECO:0000256" key="4">
    <source>
        <dbReference type="ARBA" id="ARBA00020837"/>
    </source>
</evidence>
<keyword evidence="5 10" id="KW-0808">Transferase</keyword>
<keyword evidence="8 10" id="KW-0012">Acyltransferase</keyword>
<protein>
    <recommendedName>
        <fullName evidence="4 10">Phosphate propanoyltransferase</fullName>
        <ecNumber evidence="3 10">2.3.1.222</ecNumber>
    </recommendedName>
</protein>
<organism evidence="11 12">
    <name type="scientific">Brooklawnia cerclae</name>
    <dbReference type="NCBI Taxonomy" id="349934"/>
    <lineage>
        <taxon>Bacteria</taxon>
        <taxon>Bacillati</taxon>
        <taxon>Actinomycetota</taxon>
        <taxon>Actinomycetes</taxon>
        <taxon>Propionibacteriales</taxon>
        <taxon>Propionibacteriaceae</taxon>
        <taxon>Brooklawnia</taxon>
    </lineage>
</organism>
<proteinExistence type="inferred from homology"/>
<comment type="pathway">
    <text evidence="10">Polyol metabolism; 1,2-propanediol degradation.</text>
</comment>
<evidence type="ECO:0000256" key="10">
    <source>
        <dbReference type="PIRNR" id="PIRNR010130"/>
    </source>
</evidence>
<comment type="caution">
    <text evidence="11">The sequence shown here is derived from an EMBL/GenBank/DDBJ whole genome shotgun (WGS) entry which is preliminary data.</text>
</comment>
<gene>
    <name evidence="11" type="ORF">FB473_000329</name>
</gene>
<dbReference type="Proteomes" id="UP000749311">
    <property type="component" value="Unassembled WGS sequence"/>
</dbReference>
<reference evidence="11 12" key="1">
    <citation type="submission" date="2020-02" db="EMBL/GenBank/DDBJ databases">
        <title>Sequencing the genomes of 1000 actinobacteria strains.</title>
        <authorList>
            <person name="Klenk H.-P."/>
        </authorList>
    </citation>
    <scope>NUCLEOTIDE SEQUENCE [LARGE SCALE GENOMIC DNA]</scope>
    <source>
        <strain evidence="11 12">DSM 19609</strain>
    </source>
</reference>
<evidence type="ECO:0000313" key="11">
    <source>
        <dbReference type="EMBL" id="NIH55684.1"/>
    </source>
</evidence>
<evidence type="ECO:0000256" key="7">
    <source>
        <dbReference type="ARBA" id="ARBA00022833"/>
    </source>
</evidence>